<dbReference type="Gene3D" id="1.10.357.10">
    <property type="entry name" value="Tetracycline Repressor, domain 2"/>
    <property type="match status" value="1"/>
</dbReference>
<feature type="DNA-binding region" description="H-T-H motif" evidence="4">
    <location>
        <begin position="29"/>
        <end position="48"/>
    </location>
</feature>
<organism evidence="6 7">
    <name type="scientific">Croceibacterium soli</name>
    <dbReference type="NCBI Taxonomy" id="1739690"/>
    <lineage>
        <taxon>Bacteria</taxon>
        <taxon>Pseudomonadati</taxon>
        <taxon>Pseudomonadota</taxon>
        <taxon>Alphaproteobacteria</taxon>
        <taxon>Sphingomonadales</taxon>
        <taxon>Erythrobacteraceae</taxon>
        <taxon>Croceibacterium</taxon>
    </lineage>
</organism>
<dbReference type="GO" id="GO:0003700">
    <property type="term" value="F:DNA-binding transcription factor activity"/>
    <property type="evidence" value="ECO:0007669"/>
    <property type="project" value="TreeGrafter"/>
</dbReference>
<evidence type="ECO:0000256" key="3">
    <source>
        <dbReference type="ARBA" id="ARBA00023163"/>
    </source>
</evidence>
<dbReference type="InterPro" id="IPR036271">
    <property type="entry name" value="Tet_transcr_reg_TetR-rel_C_sf"/>
</dbReference>
<dbReference type="InterPro" id="IPR050109">
    <property type="entry name" value="HTH-type_TetR-like_transc_reg"/>
</dbReference>
<dbReference type="PANTHER" id="PTHR30055:SF200">
    <property type="entry name" value="HTH-TYPE TRANSCRIPTIONAL REPRESSOR BDCR"/>
    <property type="match status" value="1"/>
</dbReference>
<dbReference type="Proteomes" id="UP000469159">
    <property type="component" value="Unassembled WGS sequence"/>
</dbReference>
<proteinExistence type="predicted"/>
<dbReference type="SUPFAM" id="SSF46689">
    <property type="entry name" value="Homeodomain-like"/>
    <property type="match status" value="1"/>
</dbReference>
<sequence>MAADAALTRAQILQAADDLFYAEGLASVSLDRIAARAGVTKKTVYYHFRSKDDLLGEYLQARRGPVLERYRNWAGTTGTVAERMRRMYRKLAEASADPNWRGCGFIRAACELAHLPGHPAAAVARLHKAEFETWLRSMLEEEGRSDSEPLARALLIILDGAIVETLIHRRRDYALAGGEAAIALLHGPVERQPAEKDVRTLAA</sequence>
<protein>
    <submittedName>
        <fullName evidence="6">TetR family transcriptional regulator</fullName>
    </submittedName>
</protein>
<keyword evidence="3" id="KW-0804">Transcription</keyword>
<dbReference type="EMBL" id="WTYK01000001">
    <property type="protein sequence ID" value="MXP40297.1"/>
    <property type="molecule type" value="Genomic_DNA"/>
</dbReference>
<evidence type="ECO:0000313" key="7">
    <source>
        <dbReference type="Proteomes" id="UP000469159"/>
    </source>
</evidence>
<dbReference type="PANTHER" id="PTHR30055">
    <property type="entry name" value="HTH-TYPE TRANSCRIPTIONAL REGULATOR RUTR"/>
    <property type="match status" value="1"/>
</dbReference>
<dbReference type="PROSITE" id="PS50977">
    <property type="entry name" value="HTH_TETR_2"/>
    <property type="match status" value="1"/>
</dbReference>
<keyword evidence="1" id="KW-0805">Transcription regulation</keyword>
<reference evidence="6 7" key="1">
    <citation type="submission" date="2019-12" db="EMBL/GenBank/DDBJ databases">
        <title>Genomic-based taxomic classification of the family Erythrobacteraceae.</title>
        <authorList>
            <person name="Xu L."/>
        </authorList>
    </citation>
    <scope>NUCLEOTIDE SEQUENCE [LARGE SCALE GENOMIC DNA]</scope>
    <source>
        <strain evidence="6 7">MCCC 1K02066</strain>
    </source>
</reference>
<dbReference type="GO" id="GO:0000976">
    <property type="term" value="F:transcription cis-regulatory region binding"/>
    <property type="evidence" value="ECO:0007669"/>
    <property type="project" value="TreeGrafter"/>
</dbReference>
<evidence type="ECO:0000256" key="4">
    <source>
        <dbReference type="PROSITE-ProRule" id="PRU00335"/>
    </source>
</evidence>
<dbReference type="PRINTS" id="PR00455">
    <property type="entry name" value="HTHTETR"/>
</dbReference>
<evidence type="ECO:0000313" key="6">
    <source>
        <dbReference type="EMBL" id="MXP40297.1"/>
    </source>
</evidence>
<keyword evidence="2 4" id="KW-0238">DNA-binding</keyword>
<evidence type="ECO:0000256" key="1">
    <source>
        <dbReference type="ARBA" id="ARBA00023015"/>
    </source>
</evidence>
<dbReference type="FunFam" id="1.10.10.60:FF:000141">
    <property type="entry name" value="TetR family transcriptional regulator"/>
    <property type="match status" value="1"/>
</dbReference>
<dbReference type="OrthoDB" id="9816431at2"/>
<keyword evidence="7" id="KW-1185">Reference proteome</keyword>
<evidence type="ECO:0000256" key="2">
    <source>
        <dbReference type="ARBA" id="ARBA00023125"/>
    </source>
</evidence>
<accession>A0A6I4URY8</accession>
<feature type="domain" description="HTH tetR-type" evidence="5">
    <location>
        <begin position="6"/>
        <end position="66"/>
    </location>
</feature>
<dbReference type="InterPro" id="IPR001647">
    <property type="entry name" value="HTH_TetR"/>
</dbReference>
<evidence type="ECO:0000259" key="5">
    <source>
        <dbReference type="PROSITE" id="PS50977"/>
    </source>
</evidence>
<dbReference type="SUPFAM" id="SSF48498">
    <property type="entry name" value="Tetracyclin repressor-like, C-terminal domain"/>
    <property type="match status" value="1"/>
</dbReference>
<gene>
    <name evidence="6" type="ORF">GRI75_01390</name>
</gene>
<dbReference type="RefSeq" id="WP_160745141.1">
    <property type="nucleotide sequence ID" value="NZ_WTYK01000001.1"/>
</dbReference>
<dbReference type="Pfam" id="PF00440">
    <property type="entry name" value="TetR_N"/>
    <property type="match status" value="1"/>
</dbReference>
<dbReference type="InterPro" id="IPR009057">
    <property type="entry name" value="Homeodomain-like_sf"/>
</dbReference>
<comment type="caution">
    <text evidence="6">The sequence shown here is derived from an EMBL/GenBank/DDBJ whole genome shotgun (WGS) entry which is preliminary data.</text>
</comment>
<name>A0A6I4URY8_9SPHN</name>
<dbReference type="AlphaFoldDB" id="A0A6I4URY8"/>